<feature type="transmembrane region" description="Helical" evidence="2">
    <location>
        <begin position="188"/>
        <end position="212"/>
    </location>
</feature>
<gene>
    <name evidence="4" type="ORF">TWF703_005354</name>
</gene>
<name>A0A7C8JQ56_ORBOL</name>
<keyword evidence="3" id="KW-0732">Signal</keyword>
<evidence type="ECO:0000313" key="5">
    <source>
        <dbReference type="Proteomes" id="UP000480548"/>
    </source>
</evidence>
<feature type="chain" id="PRO_5028810555" evidence="3">
    <location>
        <begin position="30"/>
        <end position="232"/>
    </location>
</feature>
<evidence type="ECO:0000256" key="3">
    <source>
        <dbReference type="SAM" id="SignalP"/>
    </source>
</evidence>
<keyword evidence="2" id="KW-1133">Transmembrane helix</keyword>
<comment type="caution">
    <text evidence="4">The sequence shown here is derived from an EMBL/GenBank/DDBJ whole genome shotgun (WGS) entry which is preliminary data.</text>
</comment>
<evidence type="ECO:0000256" key="2">
    <source>
        <dbReference type="SAM" id="Phobius"/>
    </source>
</evidence>
<keyword evidence="2" id="KW-0472">Membrane</keyword>
<proteinExistence type="predicted"/>
<sequence>MLLSTWNAFVTAGSSLVLGFTLLIPHTNAQAPTAVVNVVFDQDYRDGSQCVQSALWYNGGFGRGGDDPEFKDLGIELGCGRYAKNECYCEPKAVATATNFISSFVQSCQTTSAADLSSAMSIYRRYCSQVNAVRAQQTTMATLSSRGNEPSPGQTSPDMSHTTYTGTPDNAEPSTVYADSGLSQAAKIALGLGLGLGLTVLLFLAGIFFCLWKRGRRDSTATIGVVEHTPKQ</sequence>
<dbReference type="AlphaFoldDB" id="A0A7C8JQ56"/>
<feature type="compositionally biased region" description="Polar residues" evidence="1">
    <location>
        <begin position="141"/>
        <end position="168"/>
    </location>
</feature>
<feature type="region of interest" description="Disordered" evidence="1">
    <location>
        <begin position="141"/>
        <end position="176"/>
    </location>
</feature>
<organism evidence="4 5">
    <name type="scientific">Orbilia oligospora</name>
    <name type="common">Nematode-trapping fungus</name>
    <name type="synonym">Arthrobotrys oligospora</name>
    <dbReference type="NCBI Taxonomy" id="2813651"/>
    <lineage>
        <taxon>Eukaryota</taxon>
        <taxon>Fungi</taxon>
        <taxon>Dikarya</taxon>
        <taxon>Ascomycota</taxon>
        <taxon>Pezizomycotina</taxon>
        <taxon>Orbiliomycetes</taxon>
        <taxon>Orbiliales</taxon>
        <taxon>Orbiliaceae</taxon>
        <taxon>Orbilia</taxon>
    </lineage>
</organism>
<dbReference type="Proteomes" id="UP000480548">
    <property type="component" value="Unassembled WGS sequence"/>
</dbReference>
<feature type="signal peptide" evidence="3">
    <location>
        <begin position="1"/>
        <end position="29"/>
    </location>
</feature>
<evidence type="ECO:0000313" key="4">
    <source>
        <dbReference type="EMBL" id="KAF3136640.1"/>
    </source>
</evidence>
<evidence type="ECO:0000256" key="1">
    <source>
        <dbReference type="SAM" id="MobiDB-lite"/>
    </source>
</evidence>
<accession>A0A7C8JQ56</accession>
<keyword evidence="2" id="KW-0812">Transmembrane</keyword>
<reference evidence="4 5" key="1">
    <citation type="submission" date="2019-06" db="EMBL/GenBank/DDBJ databases">
        <authorList>
            <person name="Palmer J.M."/>
        </authorList>
    </citation>
    <scope>NUCLEOTIDE SEQUENCE [LARGE SCALE GENOMIC DNA]</scope>
    <source>
        <strain evidence="4 5">TWF703</strain>
    </source>
</reference>
<dbReference type="EMBL" id="WIQZ01000028">
    <property type="protein sequence ID" value="KAF3136640.1"/>
    <property type="molecule type" value="Genomic_DNA"/>
</dbReference>
<protein>
    <submittedName>
        <fullName evidence="4">Uncharacterized protein</fullName>
    </submittedName>
</protein>